<dbReference type="PANTHER" id="PTHR13707:SF60">
    <property type="entry name" value="ACETATE COA-TRANSFERASE SUBUNIT ALPHA"/>
    <property type="match status" value="1"/>
</dbReference>
<dbReference type="NCBIfam" id="TIGR02428">
    <property type="entry name" value="pcaJ_scoB_fam"/>
    <property type="match status" value="1"/>
</dbReference>
<dbReference type="PANTHER" id="PTHR13707">
    <property type="entry name" value="KETOACID-COENZYME A TRANSFERASE"/>
    <property type="match status" value="1"/>
</dbReference>
<evidence type="ECO:0000256" key="2">
    <source>
        <dbReference type="ARBA" id="ARBA00022679"/>
    </source>
</evidence>
<organism evidence="3 4">
    <name type="scientific">Desulfoferula mesophila</name>
    <dbReference type="NCBI Taxonomy" id="3058419"/>
    <lineage>
        <taxon>Bacteria</taxon>
        <taxon>Pseudomonadati</taxon>
        <taxon>Thermodesulfobacteriota</taxon>
        <taxon>Desulfarculia</taxon>
        <taxon>Desulfarculales</taxon>
        <taxon>Desulfarculaceae</taxon>
        <taxon>Desulfoferula</taxon>
    </lineage>
</organism>
<keyword evidence="4" id="KW-1185">Reference proteome</keyword>
<dbReference type="GO" id="GO:0008410">
    <property type="term" value="F:CoA-transferase activity"/>
    <property type="evidence" value="ECO:0007669"/>
    <property type="project" value="InterPro"/>
</dbReference>
<dbReference type="KEGG" id="dmp:FAK_26840"/>
<name>A0AAU9EEQ0_9BACT</name>
<evidence type="ECO:0000313" key="4">
    <source>
        <dbReference type="Proteomes" id="UP001366166"/>
    </source>
</evidence>
<gene>
    <name evidence="3" type="primary">atoA</name>
    <name evidence="3" type="ORF">FAK_26840</name>
</gene>
<evidence type="ECO:0000313" key="3">
    <source>
        <dbReference type="EMBL" id="BEQ15618.1"/>
    </source>
</evidence>
<evidence type="ECO:0000256" key="1">
    <source>
        <dbReference type="ARBA" id="ARBA00007047"/>
    </source>
</evidence>
<sequence length="219" mass="23539">MSTTSYKEKIATRAAREISEGKVVNFGIGIPTLIAKFLPPEIQFFVHAENGVLGMGGRCPRGQEDRNLIDAGGAYVELVPGASFFDSALSFAMIRGGRLDVAFLGALEVSAKGDLANWIIPGKYAPGIGGAMEVAQKARRLIVVTNHNDRAGNPKVVEECSLPLTGKACVDLIITEIAVMQPTRRGLLLLEIAEEVELEEVRQRTGVELLLPPEGPARF</sequence>
<accession>A0AAU9EEQ0</accession>
<dbReference type="Gene3D" id="3.40.1080.10">
    <property type="entry name" value="Glutaconate Coenzyme A-transferase"/>
    <property type="match status" value="1"/>
</dbReference>
<dbReference type="InterPro" id="IPR037171">
    <property type="entry name" value="NagB/RpiA_transferase-like"/>
</dbReference>
<dbReference type="Proteomes" id="UP001366166">
    <property type="component" value="Chromosome"/>
</dbReference>
<protein>
    <submittedName>
        <fullName evidence="3">Acyl CoA:acetate/3-ketoacid CoA transferase subunit beta</fullName>
    </submittedName>
</protein>
<reference evidence="4" key="1">
    <citation type="journal article" date="2023" name="Arch. Microbiol.">
        <title>Desulfoferula mesophilus gen. nov. sp. nov., a mesophilic sulfate-reducing bacterium isolated from a brackish lake sediment.</title>
        <authorList>
            <person name="Watanabe T."/>
            <person name="Yabe T."/>
            <person name="Tsuji J.M."/>
            <person name="Fukui M."/>
        </authorList>
    </citation>
    <scope>NUCLEOTIDE SEQUENCE [LARGE SCALE GENOMIC DNA]</scope>
    <source>
        <strain evidence="4">12FAK</strain>
    </source>
</reference>
<dbReference type="AlphaFoldDB" id="A0AAU9EEQ0"/>
<dbReference type="SUPFAM" id="SSF100950">
    <property type="entry name" value="NagB/RpiA/CoA transferase-like"/>
    <property type="match status" value="1"/>
</dbReference>
<proteinExistence type="inferred from homology"/>
<dbReference type="InterPro" id="IPR004165">
    <property type="entry name" value="CoA_trans_fam_I"/>
</dbReference>
<dbReference type="RefSeq" id="WP_338600263.1">
    <property type="nucleotide sequence ID" value="NZ_AP028679.1"/>
</dbReference>
<keyword evidence="2 3" id="KW-0808">Transferase</keyword>
<comment type="similarity">
    <text evidence="1">Belongs to the 3-oxoacid CoA-transferase subunit B family.</text>
</comment>
<dbReference type="InterPro" id="IPR012791">
    <property type="entry name" value="3-oxoacid_CoA-transf_B"/>
</dbReference>
<dbReference type="EMBL" id="AP028679">
    <property type="protein sequence ID" value="BEQ15618.1"/>
    <property type="molecule type" value="Genomic_DNA"/>
</dbReference>
<dbReference type="SMART" id="SM00882">
    <property type="entry name" value="CoA_trans"/>
    <property type="match status" value="1"/>
</dbReference>
<dbReference type="Pfam" id="PF01144">
    <property type="entry name" value="CoA_trans"/>
    <property type="match status" value="1"/>
</dbReference>